<evidence type="ECO:0000313" key="4">
    <source>
        <dbReference type="Proteomes" id="UP001214250"/>
    </source>
</evidence>
<evidence type="ECO:0000313" key="3">
    <source>
        <dbReference type="EMBL" id="WDE95766.1"/>
    </source>
</evidence>
<gene>
    <name evidence="3" type="ORF">PQO03_08565</name>
</gene>
<dbReference type="EMBL" id="CP117811">
    <property type="protein sequence ID" value="WDE95766.1"/>
    <property type="molecule type" value="Genomic_DNA"/>
</dbReference>
<proteinExistence type="predicted"/>
<evidence type="ECO:0008006" key="5">
    <source>
        <dbReference type="Google" id="ProtNLM"/>
    </source>
</evidence>
<evidence type="ECO:0000256" key="1">
    <source>
        <dbReference type="SAM" id="MobiDB-lite"/>
    </source>
</evidence>
<sequence>MKNIHFLLASLLISLCCQQSQAAHIQSIASGNWNDAQTWDGNILPAEGDQVSISHRIRITQNTLIGKSSNEEDAAPAIQLEPDAILTIENGATLSCKGAFVSHGSIEVLEGATLEMNAETCDTETCYPLALAPLKKGLGKLFLKGKSDNRAKVISTPLNRAFIADGFRVVKQKDGSFYRFSSKGGGAIESDYGHFLGLGNEQFYAWQYNQVDDMEIRLSHTKFEKCGKTAPRGLGKIKLLIENCQWIDSIPLSQKDVNRGKSLFQTSAAKGAECIIRYCDFDELVSLSKCNGYIIEDSIFRQGIVRYDASYHEGDLLSFKRNVVRWSEKYAKGGIRLAYGETYEDCFFIHDYTSHNNPHFMGVSGKTGVAKLTGCLFWFSGPNTVSFGPEGDGPVSSNAVSGSPEENKFIIERCIFMPNSYGPDKARSLSANITSGVFPTTNSTVIVRRNTAYSGGGPGGVCIGETHPTVKGALSYVKSNLFIGSEINDGQKVHDFHLGVKGAVRAQDCDYNAGYRLKEGSNYIKGKTGKGYSKLKLEGDLEIGKNDIDDIDPKFVDPFRNPLTWSSSLKGDGTMEDAMNQLIPTGKHSVQNLLTYIREGFRPQNQKLKSAGDPEDGSPDIGAVDLVLQK</sequence>
<accession>A0ABY7VNQ6</accession>
<dbReference type="Proteomes" id="UP001214250">
    <property type="component" value="Chromosome 1"/>
</dbReference>
<reference evidence="3 4" key="1">
    <citation type="submission" date="2023-02" db="EMBL/GenBank/DDBJ databases">
        <title>Genome sequence of Lentisphaera profundi SAORIC-696.</title>
        <authorList>
            <person name="Kim e."/>
            <person name="Cho J.-C."/>
            <person name="Choi A."/>
            <person name="Kang I."/>
        </authorList>
    </citation>
    <scope>NUCLEOTIDE SEQUENCE [LARGE SCALE GENOMIC DNA]</scope>
    <source>
        <strain evidence="3 4">SAORIC-696</strain>
    </source>
</reference>
<dbReference type="RefSeq" id="WP_274149529.1">
    <property type="nucleotide sequence ID" value="NZ_CP117811.1"/>
</dbReference>
<organism evidence="3 4">
    <name type="scientific">Lentisphaera profundi</name>
    <dbReference type="NCBI Taxonomy" id="1658616"/>
    <lineage>
        <taxon>Bacteria</taxon>
        <taxon>Pseudomonadati</taxon>
        <taxon>Lentisphaerota</taxon>
        <taxon>Lentisphaeria</taxon>
        <taxon>Lentisphaerales</taxon>
        <taxon>Lentisphaeraceae</taxon>
        <taxon>Lentisphaera</taxon>
    </lineage>
</organism>
<name>A0ABY7VNQ6_9BACT</name>
<feature type="signal peptide" evidence="2">
    <location>
        <begin position="1"/>
        <end position="22"/>
    </location>
</feature>
<feature type="chain" id="PRO_5047313061" description="G8 domain-containing protein" evidence="2">
    <location>
        <begin position="23"/>
        <end position="630"/>
    </location>
</feature>
<protein>
    <recommendedName>
        <fullName evidence="5">G8 domain-containing protein</fullName>
    </recommendedName>
</protein>
<keyword evidence="2" id="KW-0732">Signal</keyword>
<feature type="region of interest" description="Disordered" evidence="1">
    <location>
        <begin position="604"/>
        <end position="624"/>
    </location>
</feature>
<keyword evidence="4" id="KW-1185">Reference proteome</keyword>
<evidence type="ECO:0000256" key="2">
    <source>
        <dbReference type="SAM" id="SignalP"/>
    </source>
</evidence>